<sequence length="106" mass="11596">MSLLGRHPSRVVYRVPATIAYRGSKFITIYAKTTRKKAECRTFLCSQNLRATIKSAETASIRAMNSFPIELAPDLACSAAPCPVAPVAAVAIASPVYELLWRELEP</sequence>
<keyword evidence="2" id="KW-1185">Reference proteome</keyword>
<reference evidence="1 2" key="1">
    <citation type="journal article" date="2013" name="PLoS Genet.">
        <title>The genome and development-dependent transcriptomes of Pyronema confluens: a window into fungal evolution.</title>
        <authorList>
            <person name="Traeger S."/>
            <person name="Altegoer F."/>
            <person name="Freitag M."/>
            <person name="Gabaldon T."/>
            <person name="Kempken F."/>
            <person name="Kumar A."/>
            <person name="Marcet-Houben M."/>
            <person name="Poggeler S."/>
            <person name="Stajich J.E."/>
            <person name="Nowrousian M."/>
        </authorList>
    </citation>
    <scope>NUCLEOTIDE SEQUENCE [LARGE SCALE GENOMIC DNA]</scope>
    <source>
        <strain evidence="2">CBS 100304</strain>
        <tissue evidence="1">Vegetative mycelium</tissue>
    </source>
</reference>
<proteinExistence type="predicted"/>
<organism evidence="1 2">
    <name type="scientific">Pyronema omphalodes (strain CBS 100304)</name>
    <name type="common">Pyronema confluens</name>
    <dbReference type="NCBI Taxonomy" id="1076935"/>
    <lineage>
        <taxon>Eukaryota</taxon>
        <taxon>Fungi</taxon>
        <taxon>Dikarya</taxon>
        <taxon>Ascomycota</taxon>
        <taxon>Pezizomycotina</taxon>
        <taxon>Pezizomycetes</taxon>
        <taxon>Pezizales</taxon>
        <taxon>Pyronemataceae</taxon>
        <taxon>Pyronema</taxon>
    </lineage>
</organism>
<dbReference type="Proteomes" id="UP000018144">
    <property type="component" value="Unassembled WGS sequence"/>
</dbReference>
<gene>
    <name evidence="1" type="ORF">PCON_09484</name>
</gene>
<dbReference type="AlphaFoldDB" id="U4LG55"/>
<evidence type="ECO:0000313" key="2">
    <source>
        <dbReference type="Proteomes" id="UP000018144"/>
    </source>
</evidence>
<name>U4LG55_PYROM</name>
<dbReference type="EMBL" id="HF935497">
    <property type="protein sequence ID" value="CCX30883.1"/>
    <property type="molecule type" value="Genomic_DNA"/>
</dbReference>
<evidence type="ECO:0000313" key="1">
    <source>
        <dbReference type="EMBL" id="CCX30883.1"/>
    </source>
</evidence>
<protein>
    <submittedName>
        <fullName evidence="1">Uncharacterized protein</fullName>
    </submittedName>
</protein>
<accession>U4LG55</accession>